<name>A0ACC0PYH1_RHOML</name>
<evidence type="ECO:0000313" key="1">
    <source>
        <dbReference type="EMBL" id="KAI8570216.1"/>
    </source>
</evidence>
<comment type="caution">
    <text evidence="1">The sequence shown here is derived from an EMBL/GenBank/DDBJ whole genome shotgun (WGS) entry which is preliminary data.</text>
</comment>
<protein>
    <submittedName>
        <fullName evidence="1">Uncharacterized protein</fullName>
    </submittedName>
</protein>
<dbReference type="EMBL" id="CM046388">
    <property type="protein sequence ID" value="KAI8570216.1"/>
    <property type="molecule type" value="Genomic_DNA"/>
</dbReference>
<proteinExistence type="predicted"/>
<dbReference type="Proteomes" id="UP001062846">
    <property type="component" value="Chromosome 1"/>
</dbReference>
<gene>
    <name evidence="1" type="ORF">RHMOL_Rhmol01G0016700</name>
</gene>
<keyword evidence="2" id="KW-1185">Reference proteome</keyword>
<accession>A0ACC0PYH1</accession>
<sequence>MIVKHVLNCTTINVNAINKAGCTAMDIYFFVQNRQHREDLDVCIKKLLCAAGAKRQRQLLEFTWSPRLKKLMQTLMVVASLFATMAFQVGVNPPGGVWQEDTKEHLAGKAILAYKYPISYSCFMYFNTVGFLLCLALILWLLMAAGQRPRRALGWILPVMSLLAIMTTAFAYTYSIIVVSPKQTMAVTKTILVSVIVWAFVMLPFAVAIVSAYERARPKKARISTTTTSIASSGGSPQRCVNLTVDVTKLV</sequence>
<organism evidence="1 2">
    <name type="scientific">Rhododendron molle</name>
    <name type="common">Chinese azalea</name>
    <name type="synonym">Azalea mollis</name>
    <dbReference type="NCBI Taxonomy" id="49168"/>
    <lineage>
        <taxon>Eukaryota</taxon>
        <taxon>Viridiplantae</taxon>
        <taxon>Streptophyta</taxon>
        <taxon>Embryophyta</taxon>
        <taxon>Tracheophyta</taxon>
        <taxon>Spermatophyta</taxon>
        <taxon>Magnoliopsida</taxon>
        <taxon>eudicotyledons</taxon>
        <taxon>Gunneridae</taxon>
        <taxon>Pentapetalae</taxon>
        <taxon>asterids</taxon>
        <taxon>Ericales</taxon>
        <taxon>Ericaceae</taxon>
        <taxon>Ericoideae</taxon>
        <taxon>Rhodoreae</taxon>
        <taxon>Rhododendron</taxon>
    </lineage>
</organism>
<reference evidence="1" key="1">
    <citation type="submission" date="2022-02" db="EMBL/GenBank/DDBJ databases">
        <title>Plant Genome Project.</title>
        <authorList>
            <person name="Zhang R.-G."/>
        </authorList>
    </citation>
    <scope>NUCLEOTIDE SEQUENCE</scope>
    <source>
        <strain evidence="1">AT1</strain>
    </source>
</reference>
<evidence type="ECO:0000313" key="2">
    <source>
        <dbReference type="Proteomes" id="UP001062846"/>
    </source>
</evidence>